<dbReference type="GO" id="GO:0043022">
    <property type="term" value="F:ribosome binding"/>
    <property type="evidence" value="ECO:0007669"/>
    <property type="project" value="TreeGrafter"/>
</dbReference>
<dbReference type="SUPFAM" id="SSF54980">
    <property type="entry name" value="EF-G C-terminal domain-like"/>
    <property type="match status" value="1"/>
</dbReference>
<comment type="caution">
    <text evidence="5">The sequence shown here is derived from an EMBL/GenBank/DDBJ whole genome shotgun (WGS) entry which is preliminary data.</text>
</comment>
<dbReference type="Proteomes" id="UP000554482">
    <property type="component" value="Unassembled WGS sequence"/>
</dbReference>
<sequence>MQRPGTPLYIIKAYLPVIESFGFSNQLRAATSGQAFPQCVFDHWDMITSDPLEAGSQASTLVADIRKRKGLKEQITPISEFEDKE</sequence>
<dbReference type="Pfam" id="PF00679">
    <property type="entry name" value="EFG_C"/>
    <property type="match status" value="1"/>
</dbReference>
<dbReference type="AlphaFoldDB" id="A0A7J6UR23"/>
<evidence type="ECO:0000256" key="3">
    <source>
        <dbReference type="ARBA" id="ARBA00022917"/>
    </source>
</evidence>
<keyword evidence="3" id="KW-0648">Protein biosynthesis</keyword>
<proteinExistence type="predicted"/>
<reference evidence="5 6" key="1">
    <citation type="submission" date="2020-06" db="EMBL/GenBank/DDBJ databases">
        <title>Transcriptomic and genomic resources for Thalictrum thalictroides and T. hernandezii: Facilitating candidate gene discovery in an emerging model plant lineage.</title>
        <authorList>
            <person name="Arias T."/>
            <person name="Riano-Pachon D.M."/>
            <person name="Di Stilio V.S."/>
        </authorList>
    </citation>
    <scope>NUCLEOTIDE SEQUENCE [LARGE SCALE GENOMIC DNA]</scope>
    <source>
        <strain evidence="6">cv. WT478/WT964</strain>
        <tissue evidence="5">Leaves</tissue>
    </source>
</reference>
<dbReference type="Gene3D" id="3.30.70.240">
    <property type="match status" value="1"/>
</dbReference>
<dbReference type="GO" id="GO:0003924">
    <property type="term" value="F:GTPase activity"/>
    <property type="evidence" value="ECO:0007669"/>
    <property type="project" value="TreeGrafter"/>
</dbReference>
<feature type="domain" description="Elongation factor EFG" evidence="4">
    <location>
        <begin position="5"/>
        <end position="53"/>
    </location>
</feature>
<evidence type="ECO:0000313" key="5">
    <source>
        <dbReference type="EMBL" id="KAF5174999.1"/>
    </source>
</evidence>
<keyword evidence="6" id="KW-1185">Reference proteome</keyword>
<dbReference type="OrthoDB" id="203at2759"/>
<dbReference type="GO" id="GO:0005829">
    <property type="term" value="C:cytosol"/>
    <property type="evidence" value="ECO:0007669"/>
    <property type="project" value="TreeGrafter"/>
</dbReference>
<keyword evidence="2 5" id="KW-0251">Elongation factor</keyword>
<dbReference type="InterPro" id="IPR000640">
    <property type="entry name" value="EFG_V-like"/>
</dbReference>
<keyword evidence="1" id="KW-0963">Cytoplasm</keyword>
<protein>
    <submittedName>
        <fullName evidence="5">Elongation factor</fullName>
    </submittedName>
</protein>
<accession>A0A7J6UR23</accession>
<evidence type="ECO:0000256" key="1">
    <source>
        <dbReference type="ARBA" id="ARBA00022490"/>
    </source>
</evidence>
<evidence type="ECO:0000313" key="6">
    <source>
        <dbReference type="Proteomes" id="UP000554482"/>
    </source>
</evidence>
<evidence type="ECO:0000259" key="4">
    <source>
        <dbReference type="Pfam" id="PF00679"/>
    </source>
</evidence>
<evidence type="ECO:0000256" key="2">
    <source>
        <dbReference type="ARBA" id="ARBA00022768"/>
    </source>
</evidence>
<dbReference type="PANTHER" id="PTHR42908:SF10">
    <property type="entry name" value="EUKARYOTIC TRANSLATION ELONGATION FACTOR 2"/>
    <property type="match status" value="1"/>
</dbReference>
<gene>
    <name evidence="5" type="ORF">FRX31_035414</name>
</gene>
<dbReference type="CDD" id="cd04096">
    <property type="entry name" value="eEF2_snRNP_like_C"/>
    <property type="match status" value="1"/>
</dbReference>
<organism evidence="5 6">
    <name type="scientific">Thalictrum thalictroides</name>
    <name type="common">Rue-anemone</name>
    <name type="synonym">Anemone thalictroides</name>
    <dbReference type="NCBI Taxonomy" id="46969"/>
    <lineage>
        <taxon>Eukaryota</taxon>
        <taxon>Viridiplantae</taxon>
        <taxon>Streptophyta</taxon>
        <taxon>Embryophyta</taxon>
        <taxon>Tracheophyta</taxon>
        <taxon>Spermatophyta</taxon>
        <taxon>Magnoliopsida</taxon>
        <taxon>Ranunculales</taxon>
        <taxon>Ranunculaceae</taxon>
        <taxon>Thalictroideae</taxon>
        <taxon>Thalictrum</taxon>
    </lineage>
</organism>
<name>A0A7J6UR23_THATH</name>
<dbReference type="EMBL" id="JABWDY010044632">
    <property type="protein sequence ID" value="KAF5174999.1"/>
    <property type="molecule type" value="Genomic_DNA"/>
</dbReference>
<dbReference type="GO" id="GO:1990904">
    <property type="term" value="C:ribonucleoprotein complex"/>
    <property type="evidence" value="ECO:0007669"/>
    <property type="project" value="TreeGrafter"/>
</dbReference>
<dbReference type="GO" id="GO:0003746">
    <property type="term" value="F:translation elongation factor activity"/>
    <property type="evidence" value="ECO:0007669"/>
    <property type="project" value="UniProtKB-KW"/>
</dbReference>
<dbReference type="InterPro" id="IPR035647">
    <property type="entry name" value="EFG_III/V"/>
</dbReference>
<dbReference type="PANTHER" id="PTHR42908">
    <property type="entry name" value="TRANSLATION ELONGATION FACTOR-RELATED"/>
    <property type="match status" value="1"/>
</dbReference>